<proteinExistence type="predicted"/>
<name>A0A9Q9ASB5_9PEZI</name>
<organism evidence="2 3">
    <name type="scientific">Septoria linicola</name>
    <dbReference type="NCBI Taxonomy" id="215465"/>
    <lineage>
        <taxon>Eukaryota</taxon>
        <taxon>Fungi</taxon>
        <taxon>Dikarya</taxon>
        <taxon>Ascomycota</taxon>
        <taxon>Pezizomycotina</taxon>
        <taxon>Dothideomycetes</taxon>
        <taxon>Dothideomycetidae</taxon>
        <taxon>Mycosphaerellales</taxon>
        <taxon>Mycosphaerellaceae</taxon>
        <taxon>Septoria</taxon>
    </lineage>
</organism>
<reference evidence="2" key="1">
    <citation type="submission" date="2022-06" db="EMBL/GenBank/DDBJ databases">
        <title>Complete genome sequences of two strains of the flax pathogen Septoria linicola.</title>
        <authorList>
            <person name="Lapalu N."/>
            <person name="Simon A."/>
            <person name="Demenou B."/>
            <person name="Paumier D."/>
            <person name="Guillot M.-P."/>
            <person name="Gout L."/>
            <person name="Valade R."/>
        </authorList>
    </citation>
    <scope>NUCLEOTIDE SEQUENCE</scope>
    <source>
        <strain evidence="2">SE15195</strain>
    </source>
</reference>
<accession>A0A9Q9ASB5</accession>
<feature type="region of interest" description="Disordered" evidence="1">
    <location>
        <begin position="16"/>
        <end position="38"/>
    </location>
</feature>
<evidence type="ECO:0008006" key="4">
    <source>
        <dbReference type="Google" id="ProtNLM"/>
    </source>
</evidence>
<feature type="compositionally biased region" description="Basic and acidic residues" evidence="1">
    <location>
        <begin position="24"/>
        <end position="38"/>
    </location>
</feature>
<evidence type="ECO:0000256" key="1">
    <source>
        <dbReference type="SAM" id="MobiDB-lite"/>
    </source>
</evidence>
<dbReference type="AlphaFoldDB" id="A0A9Q9ASB5"/>
<gene>
    <name evidence="2" type="ORF">Slin15195_G056170</name>
</gene>
<dbReference type="PANTHER" id="PTHR47256">
    <property type="entry name" value="ZN(II)2CYS6 TRANSCRIPTION FACTOR (EUROFUNG)-RELATED"/>
    <property type="match status" value="1"/>
</dbReference>
<evidence type="ECO:0000313" key="3">
    <source>
        <dbReference type="Proteomes" id="UP001056384"/>
    </source>
</evidence>
<dbReference type="CDD" id="cd12148">
    <property type="entry name" value="fungal_TF_MHR"/>
    <property type="match status" value="1"/>
</dbReference>
<dbReference type="InterPro" id="IPR053187">
    <property type="entry name" value="Notoamide_regulator"/>
</dbReference>
<sequence>MARCFNLQARRTTIPKKSFASSDTSERHKVSDGSIHDDPRINAARSSDWGVTYLDDESFRNALRCWFTWDHSCFAFFDEELFLDQLSTGQSSELCTPLLIHALMALGSRNFSFIDPSKAAIAGHFGLATATKLWELGQQEATPAVIVAGMVLFLCKGLNGQDKIGWPYLTTAEHLGSRAGLYRAAMAHKTYDPSHPRRTQGRQAVAYGLFNFRAYLSIINDLAPLSDPPVIPPQDPGDQWTTWSAWPWPEQRIHSRSQLFHARSTLSLIAATIMPLHRRYEARKMTKEHYDAALKIMHKLQHWYDALDPALKRLEVSSPQLIAIHNYYQLAITQLLSPFVLEPDGMTDFLPTGSPLRQAGLPHEMAVSTYSEALTHIHANVLHLDRQWSPRFPTPPATYAPLVHICMAAMPTLSSSPDARYLFSVGLLLCLRIARIFTAYRSILRSIRFTAQREGITLPELAHRVFRRLEDEYPAMPVLDKVQSTFIVDARLRHTDVDASTLEGLIKDMEEMNLG</sequence>
<protein>
    <recommendedName>
        <fullName evidence="4">Transcription factor domain-containing protein</fullName>
    </recommendedName>
</protein>
<dbReference type="Proteomes" id="UP001056384">
    <property type="component" value="Chromosome 4"/>
</dbReference>
<evidence type="ECO:0000313" key="2">
    <source>
        <dbReference type="EMBL" id="USW52298.1"/>
    </source>
</evidence>
<dbReference type="EMBL" id="CP099421">
    <property type="protein sequence ID" value="USW52298.1"/>
    <property type="molecule type" value="Genomic_DNA"/>
</dbReference>
<keyword evidence="3" id="KW-1185">Reference proteome</keyword>
<dbReference type="PANTHER" id="PTHR47256:SF1">
    <property type="entry name" value="ZN(II)2CYS6 TRANSCRIPTION FACTOR (EUROFUNG)"/>
    <property type="match status" value="1"/>
</dbReference>